<evidence type="ECO:0000256" key="1">
    <source>
        <dbReference type="ARBA" id="ARBA00022490"/>
    </source>
</evidence>
<feature type="binding site" evidence="9">
    <location>
        <position position="172"/>
    </location>
    <ligand>
        <name>a ribonucleoside 5'-phosphate</name>
        <dbReference type="ChEBI" id="CHEBI:58043"/>
    </ligand>
</feature>
<feature type="binding site" evidence="9">
    <location>
        <position position="123"/>
    </location>
    <ligand>
        <name>CMP</name>
        <dbReference type="ChEBI" id="CHEBI:60377"/>
    </ligand>
</feature>
<dbReference type="PROSITE" id="PS00113">
    <property type="entry name" value="ADENYLATE_KINASE"/>
    <property type="match status" value="1"/>
</dbReference>
<dbReference type="HAMAP" id="MF_03172">
    <property type="entry name" value="Adenylate_kinase_UMP_CMP_kin"/>
    <property type="match status" value="1"/>
</dbReference>
<organism evidence="10 11">
    <name type="scientific">Ditylenchus destructor</name>
    <dbReference type="NCBI Taxonomy" id="166010"/>
    <lineage>
        <taxon>Eukaryota</taxon>
        <taxon>Metazoa</taxon>
        <taxon>Ecdysozoa</taxon>
        <taxon>Nematoda</taxon>
        <taxon>Chromadorea</taxon>
        <taxon>Rhabditida</taxon>
        <taxon>Tylenchina</taxon>
        <taxon>Tylenchomorpha</taxon>
        <taxon>Sphaerularioidea</taxon>
        <taxon>Anguinidae</taxon>
        <taxon>Anguininae</taxon>
        <taxon>Ditylenchus</taxon>
    </lineage>
</organism>
<feature type="binding site" evidence="9">
    <location>
        <position position="66"/>
    </location>
    <ligand>
        <name>a ribonucleoside 5'-phosphate</name>
        <dbReference type="ChEBI" id="CHEBI:58043"/>
    </ligand>
</feature>
<comment type="cofactor">
    <cofactor evidence="9">
        <name>Mg(2+)</name>
        <dbReference type="ChEBI" id="CHEBI:18420"/>
    </cofactor>
    <text evidence="9">Binds 1 Mg(2+) ion per monomer.</text>
</comment>
<comment type="catalytic activity">
    <reaction evidence="9">
        <text>CMP + ATP = CDP + ADP</text>
        <dbReference type="Rhea" id="RHEA:11600"/>
        <dbReference type="ChEBI" id="CHEBI:30616"/>
        <dbReference type="ChEBI" id="CHEBI:58069"/>
        <dbReference type="ChEBI" id="CHEBI:60377"/>
        <dbReference type="ChEBI" id="CHEBI:456216"/>
        <dbReference type="EC" id="2.7.4.14"/>
    </reaction>
</comment>
<feature type="binding site" evidence="9">
    <location>
        <position position="157"/>
    </location>
    <ligand>
        <name>ATP</name>
        <dbReference type="ChEBI" id="CHEBI:30616"/>
    </ligand>
</feature>
<dbReference type="GO" id="GO:0009123">
    <property type="term" value="P:nucleoside monophosphate metabolic process"/>
    <property type="evidence" value="ECO:0007669"/>
    <property type="project" value="UniProtKB-ARBA"/>
</dbReference>
<dbReference type="AlphaFoldDB" id="A0AAD4RDY9"/>
<comment type="catalytic activity">
    <reaction evidence="8 9">
        <text>UMP + ATP = UDP + ADP</text>
        <dbReference type="Rhea" id="RHEA:24400"/>
        <dbReference type="ChEBI" id="CHEBI:30616"/>
        <dbReference type="ChEBI" id="CHEBI:57865"/>
        <dbReference type="ChEBI" id="CHEBI:58223"/>
        <dbReference type="ChEBI" id="CHEBI:456216"/>
        <dbReference type="EC" id="2.7.4.14"/>
    </reaction>
</comment>
<evidence type="ECO:0000256" key="7">
    <source>
        <dbReference type="ARBA" id="ARBA00023242"/>
    </source>
</evidence>
<dbReference type="InterPro" id="IPR027417">
    <property type="entry name" value="P-loop_NTPase"/>
</dbReference>
<dbReference type="InterPro" id="IPR000850">
    <property type="entry name" value="Adenylat/UMP-CMP_kin"/>
</dbReference>
<evidence type="ECO:0000256" key="4">
    <source>
        <dbReference type="ARBA" id="ARBA00022777"/>
    </source>
</evidence>
<comment type="subcellular location">
    <subcellularLocation>
        <location evidence="9">Cytoplasm</location>
    </subcellularLocation>
    <subcellularLocation>
        <location evidence="9">Nucleus</location>
    </subcellularLocation>
</comment>
<feature type="binding site" evidence="9">
    <location>
        <begin position="116"/>
        <end position="119"/>
    </location>
    <ligand>
        <name>a ribonucleoside 5'-phosphate</name>
        <dbReference type="ChEBI" id="CHEBI:58043"/>
    </ligand>
</feature>
<keyword evidence="3 9" id="KW-0547">Nucleotide-binding</keyword>
<evidence type="ECO:0000256" key="5">
    <source>
        <dbReference type="ARBA" id="ARBA00022840"/>
    </source>
</evidence>
<gene>
    <name evidence="10" type="ORF">DdX_01603</name>
</gene>
<evidence type="ECO:0000313" key="10">
    <source>
        <dbReference type="EMBL" id="KAI1729366.1"/>
    </source>
</evidence>
<dbReference type="HAMAP" id="MF_00235">
    <property type="entry name" value="Adenylate_kinase_Adk"/>
    <property type="match status" value="1"/>
</dbReference>
<evidence type="ECO:0000256" key="6">
    <source>
        <dbReference type="ARBA" id="ARBA00022975"/>
    </source>
</evidence>
<dbReference type="GO" id="GO:0005524">
    <property type="term" value="F:ATP binding"/>
    <property type="evidence" value="ECO:0007669"/>
    <property type="project" value="UniProtKB-KW"/>
</dbReference>
<comment type="function">
    <text evidence="9">Catalyzes the phosphorylation of pyrimidine nucleoside monophosphates at the expense of ATP. Plays an important role in de novo pyrimidine nucleotide biosynthesis. Has preference for UMP and CMP as phosphate acceptors.</text>
</comment>
<keyword evidence="6 9" id="KW-0665">Pyrimidine biosynthesis</keyword>
<keyword evidence="2 9" id="KW-0808">Transferase</keyword>
<evidence type="ECO:0000256" key="3">
    <source>
        <dbReference type="ARBA" id="ARBA00022741"/>
    </source>
</evidence>
<evidence type="ECO:0000256" key="2">
    <source>
        <dbReference type="ARBA" id="ARBA00022679"/>
    </source>
</evidence>
<dbReference type="EC" id="2.7.4.14" evidence="9"/>
<dbReference type="PANTHER" id="PTHR23359">
    <property type="entry name" value="NUCLEOTIDE KINASE"/>
    <property type="match status" value="1"/>
</dbReference>
<comment type="similarity">
    <text evidence="9">Belongs to the adenylate kinase family. UMP-CMP kinase subfamily.</text>
</comment>
<feature type="binding site" evidence="9">
    <location>
        <begin position="40"/>
        <end position="45"/>
    </location>
    <ligand>
        <name>ATP</name>
        <dbReference type="ChEBI" id="CHEBI:30616"/>
    </ligand>
</feature>
<dbReference type="EMBL" id="JAKKPZ010000001">
    <property type="protein sequence ID" value="KAI1729366.1"/>
    <property type="molecule type" value="Genomic_DNA"/>
</dbReference>
<feature type="region of interest" description="NMPbind" evidence="9">
    <location>
        <begin position="60"/>
        <end position="90"/>
    </location>
</feature>
<keyword evidence="11" id="KW-1185">Reference proteome</keyword>
<accession>A0AAD4RDY9</accession>
<dbReference type="GO" id="GO:0005634">
    <property type="term" value="C:nucleus"/>
    <property type="evidence" value="ECO:0007669"/>
    <property type="project" value="UniProtKB-SubCell"/>
</dbReference>
<sequence>MAENGVGDNVNDALKNATYEQTTSTQKQFHNVVFVLGPPGSGKGTQCEKIQKNFGFTHLSAGELLRNERMRPDAKYGELIETNIRNGTIVPVEITCKLIENEMIASKNSIGFLVDGFPRNQDNVDGWQRTMSEKVKLHFVLYITAPVEICVQRCLNRGQGRSDDNDESVRKRIVTYNSQTIPIIKHYADQNLVREVNGTGSPDEIYCSIKNIFQSAGFKPIHS</sequence>
<keyword evidence="4 9" id="KW-0418">Kinase</keyword>
<dbReference type="GO" id="GO:0006221">
    <property type="term" value="P:pyrimidine nucleotide biosynthetic process"/>
    <property type="evidence" value="ECO:0007669"/>
    <property type="project" value="UniProtKB-UniRule"/>
</dbReference>
<protein>
    <recommendedName>
        <fullName evidence="9">UMP-CMP kinase</fullName>
        <ecNumber evidence="9">2.7.4.14</ecNumber>
    </recommendedName>
    <alternativeName>
        <fullName evidence="9">Deoxycytidylate kinase</fullName>
        <shortName evidence="9">CK</shortName>
        <shortName evidence="9">dCMP kinase</shortName>
    </alternativeName>
    <alternativeName>
        <fullName evidence="9">Uridine monophosphate/cytidine monophosphate kinase</fullName>
        <shortName evidence="9">UMP/CMP kinase</shortName>
        <shortName evidence="9">UMP/CMPK</shortName>
    </alternativeName>
</protein>
<comment type="catalytic activity">
    <reaction evidence="9">
        <text>dCMP + ATP = dCDP + ADP</text>
        <dbReference type="Rhea" id="RHEA:25094"/>
        <dbReference type="ChEBI" id="CHEBI:30616"/>
        <dbReference type="ChEBI" id="CHEBI:57566"/>
        <dbReference type="ChEBI" id="CHEBI:58593"/>
        <dbReference type="ChEBI" id="CHEBI:456216"/>
        <dbReference type="EC" id="2.7.4.14"/>
    </reaction>
</comment>
<dbReference type="InterPro" id="IPR033690">
    <property type="entry name" value="Adenylat_kinase_CS"/>
</dbReference>
<dbReference type="Proteomes" id="UP001201812">
    <property type="component" value="Unassembled WGS sequence"/>
</dbReference>
<dbReference type="NCBIfam" id="TIGR01359">
    <property type="entry name" value="UMP_CMP_kin_fam"/>
    <property type="match status" value="1"/>
</dbReference>
<keyword evidence="5 9" id="KW-0067">ATP-binding</keyword>
<dbReference type="CDD" id="cd01428">
    <property type="entry name" value="ADK"/>
    <property type="match status" value="1"/>
</dbReference>
<dbReference type="GO" id="GO:0005737">
    <property type="term" value="C:cytoplasm"/>
    <property type="evidence" value="ECO:0007669"/>
    <property type="project" value="UniProtKB-SubCell"/>
</dbReference>
<feature type="binding site" evidence="9">
    <location>
        <begin position="88"/>
        <end position="90"/>
    </location>
    <ligand>
        <name>a ribonucleoside 5'-phosphate</name>
        <dbReference type="ChEBI" id="CHEBI:58043"/>
    </ligand>
</feature>
<name>A0AAD4RDY9_9BILA</name>
<comment type="caution">
    <text evidence="10">The sequence shown here is derived from an EMBL/GenBank/DDBJ whole genome shotgun (WGS) entry which is preliminary data.</text>
</comment>
<comment type="caution">
    <text evidence="9">Lacks conserved residue(s) required for the propagation of feature annotation.</text>
</comment>
<dbReference type="Pfam" id="PF00406">
    <property type="entry name" value="ADK"/>
    <property type="match status" value="1"/>
</dbReference>
<comment type="domain">
    <text evidence="9">Consists of three domains, a large central CORE domain and two small peripheral domains, NMPbind and LID, which undergo movements during catalysis. The LID domain closes over the site of phosphoryl transfer upon ATP binding. Assembling and dissambling the active center during each catalytic cycle provides an effective means to prevent ATP hydrolysis.</text>
</comment>
<dbReference type="GO" id="GO:0006207">
    <property type="term" value="P:'de novo' pyrimidine nucleobase biosynthetic process"/>
    <property type="evidence" value="ECO:0007669"/>
    <property type="project" value="InterPro"/>
</dbReference>
<feature type="binding site" evidence="9">
    <location>
        <position position="200"/>
    </location>
    <ligand>
        <name>ATP</name>
        <dbReference type="ChEBI" id="CHEBI:30616"/>
    </ligand>
</feature>
<evidence type="ECO:0000256" key="9">
    <source>
        <dbReference type="HAMAP-Rule" id="MF_03172"/>
    </source>
</evidence>
<dbReference type="InterPro" id="IPR006266">
    <property type="entry name" value="UMP_CMP_kinase"/>
</dbReference>
<dbReference type="Gene3D" id="3.40.50.300">
    <property type="entry name" value="P-loop containing nucleotide triphosphate hydrolases"/>
    <property type="match status" value="1"/>
</dbReference>
<evidence type="ECO:0000313" key="11">
    <source>
        <dbReference type="Proteomes" id="UP001201812"/>
    </source>
</evidence>
<reference evidence="10" key="1">
    <citation type="submission" date="2022-01" db="EMBL/GenBank/DDBJ databases">
        <title>Genome Sequence Resource for Two Populations of Ditylenchus destructor, the Migratory Endoparasitic Phytonematode.</title>
        <authorList>
            <person name="Zhang H."/>
            <person name="Lin R."/>
            <person name="Xie B."/>
        </authorList>
    </citation>
    <scope>NUCLEOTIDE SEQUENCE</scope>
    <source>
        <strain evidence="10">BazhouSP</strain>
    </source>
</reference>
<dbReference type="SUPFAM" id="SSF52540">
    <property type="entry name" value="P-loop containing nucleoside triphosphate hydrolases"/>
    <property type="match status" value="1"/>
</dbReference>
<proteinExistence type="inferred from homology"/>
<comment type="subunit">
    <text evidence="9">Monomer.</text>
</comment>
<dbReference type="GO" id="GO:0019205">
    <property type="term" value="F:nucleobase-containing compound kinase activity"/>
    <property type="evidence" value="ECO:0007669"/>
    <property type="project" value="InterPro"/>
</dbReference>
<feature type="binding site" evidence="9">
    <location>
        <position position="161"/>
    </location>
    <ligand>
        <name>a ribonucleoside 5'-phosphate</name>
        <dbReference type="ChEBI" id="CHEBI:58043"/>
    </ligand>
</feature>
<keyword evidence="7 9" id="KW-0539">Nucleus</keyword>
<dbReference type="GO" id="GO:0016776">
    <property type="term" value="F:phosphotransferase activity, phosphate group as acceptor"/>
    <property type="evidence" value="ECO:0007669"/>
    <property type="project" value="InterPro"/>
</dbReference>
<dbReference type="PRINTS" id="PR00094">
    <property type="entry name" value="ADENYLTKNASE"/>
</dbReference>
<evidence type="ECO:0000256" key="8">
    <source>
        <dbReference type="ARBA" id="ARBA00048116"/>
    </source>
</evidence>
<keyword evidence="1 9" id="KW-0963">Cytoplasm</keyword>